<dbReference type="InterPro" id="IPR032340">
    <property type="entry name" value="DUF4860"/>
</dbReference>
<keyword evidence="1" id="KW-0472">Membrane</keyword>
<name>A0A1C6IUA2_9FIRM</name>
<evidence type="ECO:0000256" key="1">
    <source>
        <dbReference type="SAM" id="Phobius"/>
    </source>
</evidence>
<keyword evidence="1" id="KW-0812">Transmembrane</keyword>
<proteinExistence type="predicted"/>
<accession>A0A1C6IUA2</accession>
<dbReference type="EMBL" id="FMHG01000001">
    <property type="protein sequence ID" value="SCJ73451.1"/>
    <property type="molecule type" value="Genomic_DNA"/>
</dbReference>
<dbReference type="Pfam" id="PF16152">
    <property type="entry name" value="DUF4860"/>
    <property type="match status" value="1"/>
</dbReference>
<sequence length="161" mass="17516">METKRRHTSDLLFGLGLFCLFVITSLLLVLLGSRVYQNVNTQMDRNYDLRTSLVYITQKVRQCEGGELRLDAVAGQDALVLTSAEGAVLYETWIFCGNGQLREVTVQPGTAVNPTDGQQIMELDTLQLQLTAPGLLQVSITGAYGQQGATSVCFARGEAAV</sequence>
<reference evidence="2" key="1">
    <citation type="submission" date="2015-09" db="EMBL/GenBank/DDBJ databases">
        <authorList>
            <consortium name="Pathogen Informatics"/>
        </authorList>
    </citation>
    <scope>NUCLEOTIDE SEQUENCE</scope>
    <source>
        <strain evidence="2">2789STDY5834896</strain>
    </source>
</reference>
<keyword evidence="1" id="KW-1133">Transmembrane helix</keyword>
<gene>
    <name evidence="2" type="ORF">SAMEA3545359_01691</name>
</gene>
<evidence type="ECO:0008006" key="3">
    <source>
        <dbReference type="Google" id="ProtNLM"/>
    </source>
</evidence>
<feature type="transmembrane region" description="Helical" evidence="1">
    <location>
        <begin position="12"/>
        <end position="36"/>
    </location>
</feature>
<evidence type="ECO:0000313" key="2">
    <source>
        <dbReference type="EMBL" id="SCJ73451.1"/>
    </source>
</evidence>
<organism evidence="2">
    <name type="scientific">uncultured Anaerotruncus sp</name>
    <dbReference type="NCBI Taxonomy" id="905011"/>
    <lineage>
        <taxon>Bacteria</taxon>
        <taxon>Bacillati</taxon>
        <taxon>Bacillota</taxon>
        <taxon>Clostridia</taxon>
        <taxon>Eubacteriales</taxon>
        <taxon>Oscillospiraceae</taxon>
        <taxon>Anaerotruncus</taxon>
        <taxon>environmental samples</taxon>
    </lineage>
</organism>
<dbReference type="AlphaFoldDB" id="A0A1C6IUA2"/>
<protein>
    <recommendedName>
        <fullName evidence="3">DUF4860 domain-containing protein</fullName>
    </recommendedName>
</protein>